<sequence length="418" mass="48384">MSQQFNNPDPIYFLTEVQSYYSSDQSLPFNYILNWPDYPGQVFPVATIRLLPEEPFYLGQRLWFTGFQEAHEVQRFISVYRGTQQEMVKHQGVPNNSMLHLATYNVGYWMYYLPVHTPIHSMSPHATDNKPTPFYDEEYWVIEEDYELPIDETTLWPTSPFAQKYSVTHSDIEVPARLQQGKQFQLKGFQGTFQVDRTHTLPISCLYVPIGVIQVIGYQRSGLEDVHVIFDVLSSTFWTLEDIYKGVRESKILQHATSIPIMHCKDTPQLKNSSNSPILSDDETYNIYDNDNDTTTNSPLPDDIDLPSSDTPYLTDDTMLLKVYYSSTKAPPIDKKTLWLEYPAPHILHLINMPQFKAKFPLEYGQEIKIPCHPYTYKINNFFSVRRSGYHTHDIGPVVCIITSTEIGTIYSHALFDI</sequence>
<dbReference type="EMBL" id="BPWL01000002">
    <property type="protein sequence ID" value="GJJ07858.1"/>
    <property type="molecule type" value="Genomic_DNA"/>
</dbReference>
<accession>A0AAV5A5C3</accession>
<name>A0AAV5A5C3_9AGAM</name>
<protein>
    <submittedName>
        <fullName evidence="1">Uncharacterized protein</fullName>
    </submittedName>
</protein>
<reference evidence="1" key="1">
    <citation type="submission" date="2021-10" db="EMBL/GenBank/DDBJ databases">
        <title>De novo Genome Assembly of Clathrus columnatus (Basidiomycota, Fungi) Using Illumina and Nanopore Sequence Data.</title>
        <authorList>
            <person name="Ogiso-Tanaka E."/>
            <person name="Itagaki H."/>
            <person name="Hosoya T."/>
            <person name="Hosaka K."/>
        </authorList>
    </citation>
    <scope>NUCLEOTIDE SEQUENCE</scope>
    <source>
        <strain evidence="1">MO-923</strain>
    </source>
</reference>
<evidence type="ECO:0000313" key="2">
    <source>
        <dbReference type="Proteomes" id="UP001050691"/>
    </source>
</evidence>
<organism evidence="1 2">
    <name type="scientific">Clathrus columnatus</name>
    <dbReference type="NCBI Taxonomy" id="1419009"/>
    <lineage>
        <taxon>Eukaryota</taxon>
        <taxon>Fungi</taxon>
        <taxon>Dikarya</taxon>
        <taxon>Basidiomycota</taxon>
        <taxon>Agaricomycotina</taxon>
        <taxon>Agaricomycetes</taxon>
        <taxon>Phallomycetidae</taxon>
        <taxon>Phallales</taxon>
        <taxon>Clathraceae</taxon>
        <taxon>Clathrus</taxon>
    </lineage>
</organism>
<keyword evidence="2" id="KW-1185">Reference proteome</keyword>
<proteinExistence type="predicted"/>
<dbReference type="AlphaFoldDB" id="A0AAV5A5C3"/>
<gene>
    <name evidence="1" type="ORF">Clacol_002064</name>
</gene>
<dbReference type="Proteomes" id="UP001050691">
    <property type="component" value="Unassembled WGS sequence"/>
</dbReference>
<evidence type="ECO:0000313" key="1">
    <source>
        <dbReference type="EMBL" id="GJJ07858.1"/>
    </source>
</evidence>
<comment type="caution">
    <text evidence="1">The sequence shown here is derived from an EMBL/GenBank/DDBJ whole genome shotgun (WGS) entry which is preliminary data.</text>
</comment>